<dbReference type="InterPro" id="IPR010231">
    <property type="entry name" value="SUF_FeS_clus_asmbl_SufB"/>
</dbReference>
<dbReference type="Pfam" id="PF01458">
    <property type="entry name" value="SUFBD_core"/>
    <property type="match status" value="1"/>
</dbReference>
<dbReference type="SUPFAM" id="SSF101960">
    <property type="entry name" value="Stabilizer of iron transporter SufD"/>
    <property type="match status" value="1"/>
</dbReference>
<dbReference type="EMBL" id="PCWN01000007">
    <property type="protein sequence ID" value="PIR04109.1"/>
    <property type="molecule type" value="Genomic_DNA"/>
</dbReference>
<evidence type="ECO:0000313" key="4">
    <source>
        <dbReference type="EMBL" id="PIR04109.1"/>
    </source>
</evidence>
<dbReference type="PANTHER" id="PTHR30508:SF1">
    <property type="entry name" value="UPF0051 PROTEIN ABCI8, CHLOROPLASTIC-RELATED"/>
    <property type="match status" value="1"/>
</dbReference>
<sequence>MSNKTQKLHFDIDRSLYEEANFDNSKFKSKPGLSKEVVYEISKQKNEPKWMLEKRLQAFELFEKTGIPQWGPNLKNLNLDEIIYFVRPNTQESKSWDDVPDEIKNTFEKLGIPQAEREALAGVGAQYDSDVVYHNIKDTLKKEGVIFENMDVALQEHEELVKKYFMTQCVPINDHKFVMLHAAVWSGGTFIYVPKNVRVELPLQAYFRMNAESGGQFEHTLIIVDEGAEIQYIEGCSAPRYSTNSLHAGCVEIFVHKNARARYYSIENWSKNTYNLNTKRALVDENGIIEWINGNMGSGTTMLYPSSILRGRGAKSDSLGIAFAGEGQDQDTGAKAIHVAPDTKSTIRAKSISARGGKSTYRGYVKITKGAINSSVSVDCDALLIDNGSTSNTQPYMKVENNEVDIAHEARVGKIGDEEIFYLMSRGLSEQQAMQMVVSGFIEPIVKSLPLEYALELNKLIELEMEGAIG</sequence>
<evidence type="ECO:0000259" key="2">
    <source>
        <dbReference type="Pfam" id="PF01458"/>
    </source>
</evidence>
<gene>
    <name evidence="4" type="primary">sufB</name>
    <name evidence="4" type="ORF">COV59_02910</name>
</gene>
<protein>
    <submittedName>
        <fullName evidence="4">Fe-S cluster assembly protein SufB</fullName>
    </submittedName>
</protein>
<dbReference type="GO" id="GO:0016226">
    <property type="term" value="P:iron-sulfur cluster assembly"/>
    <property type="evidence" value="ECO:0007669"/>
    <property type="project" value="InterPro"/>
</dbReference>
<dbReference type="NCBIfam" id="TIGR01980">
    <property type="entry name" value="sufB"/>
    <property type="match status" value="1"/>
</dbReference>
<proteinExistence type="inferred from homology"/>
<organism evidence="4 5">
    <name type="scientific">Candidatus Magasanikbacteria bacterium CG11_big_fil_rev_8_21_14_0_20_39_34</name>
    <dbReference type="NCBI Taxonomy" id="1974653"/>
    <lineage>
        <taxon>Bacteria</taxon>
        <taxon>Candidatus Magasanikiibacteriota</taxon>
    </lineage>
</organism>
<dbReference type="InterPro" id="IPR000825">
    <property type="entry name" value="SUF_FeS_clus_asmbl_SufBD_core"/>
</dbReference>
<dbReference type="InterPro" id="IPR045595">
    <property type="entry name" value="SufBD_N"/>
</dbReference>
<accession>A0A2H0N5C8</accession>
<name>A0A2H0N5C8_9BACT</name>
<dbReference type="Proteomes" id="UP000229600">
    <property type="component" value="Unassembled WGS sequence"/>
</dbReference>
<comment type="caution">
    <text evidence="4">The sequence shown here is derived from an EMBL/GenBank/DDBJ whole genome shotgun (WGS) entry which is preliminary data.</text>
</comment>
<feature type="domain" description="SUF system FeS cluster assembly SufBD core" evidence="2">
    <location>
        <begin position="207"/>
        <end position="441"/>
    </location>
</feature>
<dbReference type="Pfam" id="PF19295">
    <property type="entry name" value="SufBD_N"/>
    <property type="match status" value="1"/>
</dbReference>
<feature type="domain" description="SUF system FeS cluster assembly SufBD N-terminal" evidence="3">
    <location>
        <begin position="45"/>
        <end position="204"/>
    </location>
</feature>
<evidence type="ECO:0000259" key="3">
    <source>
        <dbReference type="Pfam" id="PF19295"/>
    </source>
</evidence>
<evidence type="ECO:0000256" key="1">
    <source>
        <dbReference type="ARBA" id="ARBA00043967"/>
    </source>
</evidence>
<dbReference type="InterPro" id="IPR037284">
    <property type="entry name" value="SUF_FeS_clus_asmbl_SufBD_sf"/>
</dbReference>
<dbReference type="AlphaFoldDB" id="A0A2H0N5C8"/>
<evidence type="ECO:0000313" key="5">
    <source>
        <dbReference type="Proteomes" id="UP000229600"/>
    </source>
</evidence>
<reference evidence="4 5" key="1">
    <citation type="submission" date="2017-09" db="EMBL/GenBank/DDBJ databases">
        <title>Depth-based differentiation of microbial function through sediment-hosted aquifers and enrichment of novel symbionts in the deep terrestrial subsurface.</title>
        <authorList>
            <person name="Probst A.J."/>
            <person name="Ladd B."/>
            <person name="Jarett J.K."/>
            <person name="Geller-Mcgrath D.E."/>
            <person name="Sieber C.M."/>
            <person name="Emerson J.B."/>
            <person name="Anantharaman K."/>
            <person name="Thomas B.C."/>
            <person name="Malmstrom R."/>
            <person name="Stieglmeier M."/>
            <person name="Klingl A."/>
            <person name="Woyke T."/>
            <person name="Ryan C.M."/>
            <person name="Banfield J.F."/>
        </authorList>
    </citation>
    <scope>NUCLEOTIDE SEQUENCE [LARGE SCALE GENOMIC DNA]</scope>
    <source>
        <strain evidence="4">CG11_big_fil_rev_8_21_14_0_20_39_34</strain>
    </source>
</reference>
<comment type="similarity">
    <text evidence="1">Belongs to the iron-sulfur cluster assembly SufBD family.</text>
</comment>
<dbReference type="InterPro" id="IPR055346">
    <property type="entry name" value="Fe-S_cluster_assembly_SufBD"/>
</dbReference>
<dbReference type="PANTHER" id="PTHR30508">
    <property type="entry name" value="FES CLUSTER ASSEMBLY PROTEIN SUF"/>
    <property type="match status" value="1"/>
</dbReference>